<protein>
    <submittedName>
        <fullName evidence="1">Uncharacterized protein</fullName>
    </submittedName>
</protein>
<dbReference type="AlphaFoldDB" id="A0A1J5P8C9"/>
<gene>
    <name evidence="1" type="ORF">GALL_509100</name>
</gene>
<accession>A0A1J5P8C9</accession>
<comment type="caution">
    <text evidence="1">The sequence shown here is derived from an EMBL/GenBank/DDBJ whole genome shotgun (WGS) entry which is preliminary data.</text>
</comment>
<organism evidence="1">
    <name type="scientific">mine drainage metagenome</name>
    <dbReference type="NCBI Taxonomy" id="410659"/>
    <lineage>
        <taxon>unclassified sequences</taxon>
        <taxon>metagenomes</taxon>
        <taxon>ecological metagenomes</taxon>
    </lineage>
</organism>
<evidence type="ECO:0000313" key="1">
    <source>
        <dbReference type="EMBL" id="OIQ67510.1"/>
    </source>
</evidence>
<proteinExistence type="predicted"/>
<name>A0A1J5P8C9_9ZZZZ</name>
<sequence length="77" mass="8086">MVQVVVVPVCACSFIEPELSSASATSTLPMLSAAVLRAVASKELMPARRMKNVGIASSDVADTDFAPSVELTVTDFR</sequence>
<reference evidence="1" key="1">
    <citation type="submission" date="2016-10" db="EMBL/GenBank/DDBJ databases">
        <title>Sequence of Gallionella enrichment culture.</title>
        <authorList>
            <person name="Poehlein A."/>
            <person name="Muehling M."/>
            <person name="Daniel R."/>
        </authorList>
    </citation>
    <scope>NUCLEOTIDE SEQUENCE</scope>
</reference>
<dbReference type="EMBL" id="MLJW01005880">
    <property type="protein sequence ID" value="OIQ67510.1"/>
    <property type="molecule type" value="Genomic_DNA"/>
</dbReference>